<name>A0A922I2X3_DERFA</name>
<sequence>MPYDFDLLYYYCPTNKPNDSNMDKFKLEYERFFDQFKDKTSIVTNTIDLTRCDDDDDDDYEPIMKQQYNSNDKLPQQNHEIFSFSFEEFLKFFEKFKFAHLIAWMIHKQDTKFIRECFDETSEFIVNKMLSKNSLESRIFAFYVLYALWAMFCRIHPCIPFRIRLNQQMSFSIQGLVADSLKLNQFDISIAYRKMVTNGAFAYCQSITLLGPYYKDYIYKSPKLDLNEMNPSNFYKEIESNMEYYESLLNGFNNIDYSSMKQCFADINKK</sequence>
<evidence type="ECO:0000313" key="1">
    <source>
        <dbReference type="EMBL" id="KAH9516440.1"/>
    </source>
</evidence>
<dbReference type="Proteomes" id="UP000790347">
    <property type="component" value="Unassembled WGS sequence"/>
</dbReference>
<reference evidence="1" key="1">
    <citation type="submission" date="2013-05" db="EMBL/GenBank/DDBJ databases">
        <authorList>
            <person name="Yim A.K.Y."/>
            <person name="Chan T.F."/>
            <person name="Ji K.M."/>
            <person name="Liu X.Y."/>
            <person name="Zhou J.W."/>
            <person name="Li R.Q."/>
            <person name="Yang K.Y."/>
            <person name="Li J."/>
            <person name="Li M."/>
            <person name="Law P.T.W."/>
            <person name="Wu Y.L."/>
            <person name="Cai Z.L."/>
            <person name="Qin H."/>
            <person name="Bao Y."/>
            <person name="Leung R.K.K."/>
            <person name="Ng P.K.S."/>
            <person name="Zou J."/>
            <person name="Zhong X.J."/>
            <person name="Ran P.X."/>
            <person name="Zhong N.S."/>
            <person name="Liu Z.G."/>
            <person name="Tsui S.K.W."/>
        </authorList>
    </citation>
    <scope>NUCLEOTIDE SEQUENCE</scope>
    <source>
        <strain evidence="1">Derf</strain>
        <tissue evidence="1">Whole organism</tissue>
    </source>
</reference>
<dbReference type="InterPro" id="IPR019188">
    <property type="entry name" value="SNAPC1"/>
</dbReference>
<dbReference type="AlphaFoldDB" id="A0A922I2X3"/>
<reference evidence="1" key="2">
    <citation type="journal article" date="2022" name="Res Sq">
        <title>Comparative Genomics Reveals Insights into the Divergent Evolution of Astigmatic Mites and Household Pest Adaptations.</title>
        <authorList>
            <person name="Xiong Q."/>
            <person name="Wan A.T.-Y."/>
            <person name="Liu X.-Y."/>
            <person name="Fung C.S.-H."/>
            <person name="Xiao X."/>
            <person name="Malainual N."/>
            <person name="Hou J."/>
            <person name="Wang L."/>
            <person name="Wang M."/>
            <person name="Yang K."/>
            <person name="Cui Y."/>
            <person name="Leung E."/>
            <person name="Nong W."/>
            <person name="Shin S.-K."/>
            <person name="Au S."/>
            <person name="Jeong K.Y."/>
            <person name="Chew F.T."/>
            <person name="Hui J."/>
            <person name="Leung T.F."/>
            <person name="Tungtrongchitr A."/>
            <person name="Zhong N."/>
            <person name="Liu Z."/>
            <person name="Tsui S."/>
        </authorList>
    </citation>
    <scope>NUCLEOTIDE SEQUENCE</scope>
    <source>
        <strain evidence="1">Derf</strain>
        <tissue evidence="1">Whole organism</tissue>
    </source>
</reference>
<dbReference type="OrthoDB" id="10383253at2759"/>
<accession>A0A922I2X3</accession>
<dbReference type="Pfam" id="PF09808">
    <property type="entry name" value="SNAPC1"/>
    <property type="match status" value="1"/>
</dbReference>
<keyword evidence="2" id="KW-1185">Reference proteome</keyword>
<gene>
    <name evidence="1" type="ORF">DERF_007177</name>
</gene>
<protein>
    <submittedName>
        <fullName evidence="1">Uncharacterized protein</fullName>
    </submittedName>
</protein>
<comment type="caution">
    <text evidence="1">The sequence shown here is derived from an EMBL/GenBank/DDBJ whole genome shotgun (WGS) entry which is preliminary data.</text>
</comment>
<evidence type="ECO:0000313" key="2">
    <source>
        <dbReference type="Proteomes" id="UP000790347"/>
    </source>
</evidence>
<organism evidence="1 2">
    <name type="scientific">Dermatophagoides farinae</name>
    <name type="common">American house dust mite</name>
    <dbReference type="NCBI Taxonomy" id="6954"/>
    <lineage>
        <taxon>Eukaryota</taxon>
        <taxon>Metazoa</taxon>
        <taxon>Ecdysozoa</taxon>
        <taxon>Arthropoda</taxon>
        <taxon>Chelicerata</taxon>
        <taxon>Arachnida</taxon>
        <taxon>Acari</taxon>
        <taxon>Acariformes</taxon>
        <taxon>Sarcoptiformes</taxon>
        <taxon>Astigmata</taxon>
        <taxon>Psoroptidia</taxon>
        <taxon>Analgoidea</taxon>
        <taxon>Pyroglyphidae</taxon>
        <taxon>Dermatophagoidinae</taxon>
        <taxon>Dermatophagoides</taxon>
    </lineage>
</organism>
<proteinExistence type="predicted"/>
<dbReference type="EMBL" id="ASGP02000003">
    <property type="protein sequence ID" value="KAH9516440.1"/>
    <property type="molecule type" value="Genomic_DNA"/>
</dbReference>